<feature type="transmembrane region" description="Helical" evidence="8">
    <location>
        <begin position="140"/>
        <end position="161"/>
    </location>
</feature>
<evidence type="ECO:0000256" key="3">
    <source>
        <dbReference type="ARBA" id="ARBA00022448"/>
    </source>
</evidence>
<keyword evidence="6 8" id="KW-1133">Transmembrane helix</keyword>
<reference evidence="9 10" key="2">
    <citation type="journal article" date="2010" name="Stand. Genomic Sci.">
        <title>Complete genome sequence of Gordonia bronchialis type strain (3410).</title>
        <authorList>
            <person name="Ivanova N."/>
            <person name="Sikorski J."/>
            <person name="Jando M."/>
            <person name="Lapidus A."/>
            <person name="Nolan M."/>
            <person name="Lucas S."/>
            <person name="Del Rio T.G."/>
            <person name="Tice H."/>
            <person name="Copeland A."/>
            <person name="Cheng J.F."/>
            <person name="Chen F."/>
            <person name="Bruce D."/>
            <person name="Goodwin L."/>
            <person name="Pitluck S."/>
            <person name="Mavromatis K."/>
            <person name="Ovchinnikova G."/>
            <person name="Pati A."/>
            <person name="Chen A."/>
            <person name="Palaniappan K."/>
            <person name="Land M."/>
            <person name="Hauser L."/>
            <person name="Chang Y.J."/>
            <person name="Jeffries C.D."/>
            <person name="Chain P."/>
            <person name="Saunders E."/>
            <person name="Han C."/>
            <person name="Detter J.C."/>
            <person name="Brettin T."/>
            <person name="Rohde M."/>
            <person name="Goker M."/>
            <person name="Bristow J."/>
            <person name="Eisen J.A."/>
            <person name="Markowitz V."/>
            <person name="Hugenholtz P."/>
            <person name="Klenk H.P."/>
            <person name="Kyrpides N.C."/>
        </authorList>
    </citation>
    <scope>NUCLEOTIDE SEQUENCE [LARGE SCALE GENOMIC DNA]</scope>
    <source>
        <strain evidence="10">ATCC 25592 / DSM 43247 / BCRC 13721 / JCM 3198 / KCTC 3076 / NBRC 16047 / NCTC 10667</strain>
    </source>
</reference>
<feature type="transmembrane region" description="Helical" evidence="8">
    <location>
        <begin position="21"/>
        <end position="44"/>
    </location>
</feature>
<feature type="transmembrane region" description="Helical" evidence="8">
    <location>
        <begin position="310"/>
        <end position="331"/>
    </location>
</feature>
<evidence type="ECO:0000256" key="4">
    <source>
        <dbReference type="ARBA" id="ARBA00022475"/>
    </source>
</evidence>
<evidence type="ECO:0000313" key="10">
    <source>
        <dbReference type="Proteomes" id="UP000001219"/>
    </source>
</evidence>
<dbReference type="Gene3D" id="1.10.3470.10">
    <property type="entry name" value="ABC transporter involved in vitamin B12 uptake, BtuC"/>
    <property type="match status" value="1"/>
</dbReference>
<dbReference type="GO" id="GO:0033214">
    <property type="term" value="P:siderophore-iron import into cell"/>
    <property type="evidence" value="ECO:0007669"/>
    <property type="project" value="TreeGrafter"/>
</dbReference>
<keyword evidence="3" id="KW-0813">Transport</keyword>
<keyword evidence="5 8" id="KW-0812">Transmembrane</keyword>
<dbReference type="AlphaFoldDB" id="D0L4I3"/>
<feature type="transmembrane region" description="Helical" evidence="8">
    <location>
        <begin position="352"/>
        <end position="378"/>
    </location>
</feature>
<evidence type="ECO:0000256" key="2">
    <source>
        <dbReference type="ARBA" id="ARBA00007935"/>
    </source>
</evidence>
<name>D0L4I3_GORB4</name>
<dbReference type="eggNOG" id="COG4779">
    <property type="taxonomic scope" value="Bacteria"/>
</dbReference>
<comment type="subcellular location">
    <subcellularLocation>
        <location evidence="1">Cell membrane</location>
        <topology evidence="1">Multi-pass membrane protein</topology>
    </subcellularLocation>
</comment>
<dbReference type="Pfam" id="PF01032">
    <property type="entry name" value="FecCD"/>
    <property type="match status" value="1"/>
</dbReference>
<gene>
    <name evidence="9" type="ordered locus">Gbro_4041</name>
</gene>
<feature type="transmembrane region" description="Helical" evidence="8">
    <location>
        <begin position="112"/>
        <end position="134"/>
    </location>
</feature>
<dbReference type="Proteomes" id="UP000001219">
    <property type="component" value="Chromosome"/>
</dbReference>
<keyword evidence="7 8" id="KW-0472">Membrane</keyword>
<dbReference type="PANTHER" id="PTHR30472">
    <property type="entry name" value="FERRIC ENTEROBACTIN TRANSPORT SYSTEM PERMEASE PROTEIN"/>
    <property type="match status" value="1"/>
</dbReference>
<keyword evidence="10" id="KW-1185">Reference proteome</keyword>
<reference evidence="10" key="1">
    <citation type="submission" date="2009-10" db="EMBL/GenBank/DDBJ databases">
        <title>The complete chromosome of Gordonia bronchialis DSM 43247.</title>
        <authorList>
            <consortium name="US DOE Joint Genome Institute (JGI-PGF)"/>
            <person name="Lucas S."/>
            <person name="Copeland A."/>
            <person name="Lapidus A."/>
            <person name="Glavina del Rio T."/>
            <person name="Dalin E."/>
            <person name="Tice H."/>
            <person name="Bruce D."/>
            <person name="Goodwin L."/>
            <person name="Pitluck S."/>
            <person name="Kyrpides N."/>
            <person name="Mavromatis K."/>
            <person name="Ivanova N."/>
            <person name="Ovchinnikova G."/>
            <person name="Saunders E."/>
            <person name="Brettin T."/>
            <person name="Detter J.C."/>
            <person name="Han C."/>
            <person name="Larimer F."/>
            <person name="Land M."/>
            <person name="Hauser L."/>
            <person name="Markowitz V."/>
            <person name="Cheng J.-F."/>
            <person name="Hugenholtz P."/>
            <person name="Woyke T."/>
            <person name="Wu D."/>
            <person name="Jando M."/>
            <person name="Schneider S."/>
            <person name="Goeker M."/>
            <person name="Klenk H.-P."/>
            <person name="Eisen J.A."/>
        </authorList>
    </citation>
    <scope>NUCLEOTIDE SEQUENCE [LARGE SCALE GENOMIC DNA]</scope>
    <source>
        <strain evidence="10">ATCC 25592 / DSM 43247 / BCRC 13721 / JCM 3198 / KCTC 3076 / NBRC 16047 / NCTC 10667</strain>
    </source>
</reference>
<sequence length="411" mass="41607">MSTKRLAASRTISGRRIEVSWLLRPRMLLVCAGAAVLVLLLFLINIGTSDYPLTPIDVIRILLGGGRRVENVVVFDVALPRALVALLVGFGLGLCGALTQLIAQNPLATPDILGITAGASAAAVAAIAFATSWGAVFADIGVPTSALIGALATALVMYLLAWPGRKGGAGGLSTRGVNPFRLVLIGVGMTWMLQAATSFLLTRAEINDVARAQVWLVGSVSNATWSKVWPVAGGVAVAIVVVIALSRQIDALSLGPDLARGLGIRTGAVSTVVLLLAVVVSALSVSAAGPIAFVALLAPQIAMRVTGSAIPTPLASGLLGSMLVVGGDLLCRSGLPDVIPWFGDIGSAGVAVLSLLAVVGGPVMMVAVLVAPLLAGAADMLNGLPVGIVTAALGGPFLIYLMVTMSRKATA</sequence>
<organism evidence="9 10">
    <name type="scientific">Gordonia bronchialis (strain ATCC 25592 / DSM 43247 / BCRC 13721 / JCM 3198 / KCTC 3076 / NBRC 16047 / NCTC 10667)</name>
    <name type="common">Rhodococcus bronchialis</name>
    <dbReference type="NCBI Taxonomy" id="526226"/>
    <lineage>
        <taxon>Bacteria</taxon>
        <taxon>Bacillati</taxon>
        <taxon>Actinomycetota</taxon>
        <taxon>Actinomycetes</taxon>
        <taxon>Mycobacteriales</taxon>
        <taxon>Gordoniaceae</taxon>
        <taxon>Gordonia</taxon>
    </lineage>
</organism>
<dbReference type="GO" id="GO:0022857">
    <property type="term" value="F:transmembrane transporter activity"/>
    <property type="evidence" value="ECO:0007669"/>
    <property type="project" value="InterPro"/>
</dbReference>
<dbReference type="InterPro" id="IPR000522">
    <property type="entry name" value="ABC_transptr_permease_BtuC"/>
</dbReference>
<evidence type="ECO:0000256" key="8">
    <source>
        <dbReference type="SAM" id="Phobius"/>
    </source>
</evidence>
<accession>D0L4I3</accession>
<evidence type="ECO:0000256" key="1">
    <source>
        <dbReference type="ARBA" id="ARBA00004651"/>
    </source>
</evidence>
<dbReference type="PANTHER" id="PTHR30472:SF24">
    <property type="entry name" value="FERRIC ENTEROBACTIN TRANSPORT SYSTEM PERMEASE PROTEIN FEPG"/>
    <property type="match status" value="1"/>
</dbReference>
<feature type="transmembrane region" description="Helical" evidence="8">
    <location>
        <begin position="267"/>
        <end position="298"/>
    </location>
</feature>
<proteinExistence type="inferred from homology"/>
<dbReference type="InterPro" id="IPR037294">
    <property type="entry name" value="ABC_BtuC-like"/>
</dbReference>
<keyword evidence="4" id="KW-1003">Cell membrane</keyword>
<dbReference type="EMBL" id="CP001802">
    <property type="protein sequence ID" value="ACY23208.1"/>
    <property type="molecule type" value="Genomic_DNA"/>
</dbReference>
<dbReference type="HOGENOM" id="CLU_013016_1_1_11"/>
<dbReference type="KEGG" id="gbr:Gbro_4041"/>
<feature type="transmembrane region" description="Helical" evidence="8">
    <location>
        <begin position="182"/>
        <end position="201"/>
    </location>
</feature>
<dbReference type="SUPFAM" id="SSF81345">
    <property type="entry name" value="ABC transporter involved in vitamin B12 uptake, BtuC"/>
    <property type="match status" value="1"/>
</dbReference>
<evidence type="ECO:0000256" key="6">
    <source>
        <dbReference type="ARBA" id="ARBA00022989"/>
    </source>
</evidence>
<evidence type="ECO:0000313" key="9">
    <source>
        <dbReference type="EMBL" id="ACY23208.1"/>
    </source>
</evidence>
<feature type="transmembrane region" description="Helical" evidence="8">
    <location>
        <begin position="228"/>
        <end position="246"/>
    </location>
</feature>
<feature type="transmembrane region" description="Helical" evidence="8">
    <location>
        <begin position="384"/>
        <end position="403"/>
    </location>
</feature>
<dbReference type="RefSeq" id="WP_012835711.1">
    <property type="nucleotide sequence ID" value="NC_013441.1"/>
</dbReference>
<evidence type="ECO:0000256" key="5">
    <source>
        <dbReference type="ARBA" id="ARBA00022692"/>
    </source>
</evidence>
<dbReference type="GO" id="GO:0005886">
    <property type="term" value="C:plasma membrane"/>
    <property type="evidence" value="ECO:0007669"/>
    <property type="project" value="UniProtKB-SubCell"/>
</dbReference>
<feature type="transmembrane region" description="Helical" evidence="8">
    <location>
        <begin position="82"/>
        <end position="103"/>
    </location>
</feature>
<evidence type="ECO:0000256" key="7">
    <source>
        <dbReference type="ARBA" id="ARBA00023136"/>
    </source>
</evidence>
<dbReference type="OrthoDB" id="4455417at2"/>
<dbReference type="STRING" id="526226.Gbro_4041"/>
<protein>
    <submittedName>
        <fullName evidence="9">Transport system permease protein</fullName>
    </submittedName>
</protein>
<comment type="similarity">
    <text evidence="2">Belongs to the binding-protein-dependent transport system permease family. FecCD subfamily.</text>
</comment>